<dbReference type="STRING" id="56723.ENSLBEP00000007139"/>
<dbReference type="InterPro" id="IPR001304">
    <property type="entry name" value="C-type_lectin-like"/>
</dbReference>
<organism evidence="2 3">
    <name type="scientific">Labrus bergylta</name>
    <name type="common">ballan wrasse</name>
    <dbReference type="NCBI Taxonomy" id="56723"/>
    <lineage>
        <taxon>Eukaryota</taxon>
        <taxon>Metazoa</taxon>
        <taxon>Chordata</taxon>
        <taxon>Craniata</taxon>
        <taxon>Vertebrata</taxon>
        <taxon>Euteleostomi</taxon>
        <taxon>Actinopterygii</taxon>
        <taxon>Neopterygii</taxon>
        <taxon>Teleostei</taxon>
        <taxon>Neoteleostei</taxon>
        <taxon>Acanthomorphata</taxon>
        <taxon>Eupercaria</taxon>
        <taxon>Labriformes</taxon>
        <taxon>Labridae</taxon>
        <taxon>Labrus</taxon>
    </lineage>
</organism>
<dbReference type="InParanoid" id="A0A3Q3EIS2"/>
<reference evidence="2" key="2">
    <citation type="submission" date="2025-09" db="UniProtKB">
        <authorList>
            <consortium name="Ensembl"/>
        </authorList>
    </citation>
    <scope>IDENTIFICATION</scope>
</reference>
<dbReference type="Proteomes" id="UP000261660">
    <property type="component" value="Unplaced"/>
</dbReference>
<protein>
    <recommendedName>
        <fullName evidence="1">C-type lectin domain-containing protein</fullName>
    </recommendedName>
</protein>
<dbReference type="InterPro" id="IPR016187">
    <property type="entry name" value="CTDL_fold"/>
</dbReference>
<dbReference type="SUPFAM" id="SSF56436">
    <property type="entry name" value="C-type lectin-like"/>
    <property type="match status" value="1"/>
</dbReference>
<keyword evidence="3" id="KW-1185">Reference proteome</keyword>
<evidence type="ECO:0000259" key="1">
    <source>
        <dbReference type="PROSITE" id="PS50041"/>
    </source>
</evidence>
<accession>A0A3Q3EIS2</accession>
<reference evidence="2" key="1">
    <citation type="submission" date="2025-08" db="UniProtKB">
        <authorList>
            <consortium name="Ensembl"/>
        </authorList>
    </citation>
    <scope>IDENTIFICATION</scope>
</reference>
<dbReference type="CDD" id="cd00037">
    <property type="entry name" value="CLECT"/>
    <property type="match status" value="1"/>
</dbReference>
<sequence length="172" mass="20109">IIRSALYMDQLVNWLIHTGCTRRSATLTRIMTRGSRACWMPYSPNCSIRTLKKKNSRDSWTGNELKKTLQTDPHSKDTHFNHLYDLPHMHAEHNNRYAKDLIQKAQTQEVWIGLRFLAGNWLWVNGFPLEEQLLVCPKPKMNCGTMSKTGSRLFRDCSERRNFLCSLKNNLN</sequence>
<dbReference type="Ensembl" id="ENSLBET00000007516.1">
    <property type="protein sequence ID" value="ENSLBEP00000007139.1"/>
    <property type="gene ID" value="ENSLBEG00000005515.1"/>
</dbReference>
<dbReference type="InterPro" id="IPR016186">
    <property type="entry name" value="C-type_lectin-like/link_sf"/>
</dbReference>
<dbReference type="Gene3D" id="3.10.100.10">
    <property type="entry name" value="Mannose-Binding Protein A, subunit A"/>
    <property type="match status" value="1"/>
</dbReference>
<dbReference type="PROSITE" id="PS50041">
    <property type="entry name" value="C_TYPE_LECTIN_2"/>
    <property type="match status" value="1"/>
</dbReference>
<evidence type="ECO:0000313" key="3">
    <source>
        <dbReference type="Proteomes" id="UP000261660"/>
    </source>
</evidence>
<feature type="domain" description="C-type lectin" evidence="1">
    <location>
        <begin position="86"/>
        <end position="166"/>
    </location>
</feature>
<evidence type="ECO:0000313" key="2">
    <source>
        <dbReference type="Ensembl" id="ENSLBEP00000007139.1"/>
    </source>
</evidence>
<dbReference type="AlphaFoldDB" id="A0A3Q3EIS2"/>
<name>A0A3Q3EIS2_9LABR</name>
<proteinExistence type="predicted"/>